<protein>
    <submittedName>
        <fullName evidence="2">Uncharacterized protein</fullName>
    </submittedName>
</protein>
<dbReference type="EMBL" id="GBRH01158986">
    <property type="protein sequence ID" value="JAE38910.1"/>
    <property type="molecule type" value="Transcribed_RNA"/>
</dbReference>
<feature type="region of interest" description="Disordered" evidence="1">
    <location>
        <begin position="1"/>
        <end position="26"/>
    </location>
</feature>
<evidence type="ECO:0000313" key="2">
    <source>
        <dbReference type="EMBL" id="JAE38910.1"/>
    </source>
</evidence>
<reference evidence="2" key="2">
    <citation type="journal article" date="2015" name="Data Brief">
        <title>Shoot transcriptome of the giant reed, Arundo donax.</title>
        <authorList>
            <person name="Barrero R.A."/>
            <person name="Guerrero F.D."/>
            <person name="Moolhuijzen P."/>
            <person name="Goolsby J.A."/>
            <person name="Tidwell J."/>
            <person name="Bellgard S.E."/>
            <person name="Bellgard M.I."/>
        </authorList>
    </citation>
    <scope>NUCLEOTIDE SEQUENCE</scope>
    <source>
        <tissue evidence="2">Shoot tissue taken approximately 20 cm above the soil surface</tissue>
    </source>
</reference>
<proteinExistence type="predicted"/>
<reference evidence="2" key="1">
    <citation type="submission" date="2014-09" db="EMBL/GenBank/DDBJ databases">
        <authorList>
            <person name="Magalhaes I.L.F."/>
            <person name="Oliveira U."/>
            <person name="Santos F.R."/>
            <person name="Vidigal T.H.D.A."/>
            <person name="Brescovit A.D."/>
            <person name="Santos A.J."/>
        </authorList>
    </citation>
    <scope>NUCLEOTIDE SEQUENCE</scope>
    <source>
        <tissue evidence="2">Shoot tissue taken approximately 20 cm above the soil surface</tissue>
    </source>
</reference>
<sequence>MAITDTPVGRGSSPGILTANAKRVEK</sequence>
<dbReference type="AlphaFoldDB" id="A0A0A9HP22"/>
<name>A0A0A9HP22_ARUDO</name>
<accession>A0A0A9HP22</accession>
<organism evidence="2">
    <name type="scientific">Arundo donax</name>
    <name type="common">Giant reed</name>
    <name type="synonym">Donax arundinaceus</name>
    <dbReference type="NCBI Taxonomy" id="35708"/>
    <lineage>
        <taxon>Eukaryota</taxon>
        <taxon>Viridiplantae</taxon>
        <taxon>Streptophyta</taxon>
        <taxon>Embryophyta</taxon>
        <taxon>Tracheophyta</taxon>
        <taxon>Spermatophyta</taxon>
        <taxon>Magnoliopsida</taxon>
        <taxon>Liliopsida</taxon>
        <taxon>Poales</taxon>
        <taxon>Poaceae</taxon>
        <taxon>PACMAD clade</taxon>
        <taxon>Arundinoideae</taxon>
        <taxon>Arundineae</taxon>
        <taxon>Arundo</taxon>
    </lineage>
</organism>
<evidence type="ECO:0000256" key="1">
    <source>
        <dbReference type="SAM" id="MobiDB-lite"/>
    </source>
</evidence>